<dbReference type="Proteomes" id="UP001152622">
    <property type="component" value="Chromosome 14"/>
</dbReference>
<dbReference type="EMBL" id="JAINUF010000014">
    <property type="protein sequence ID" value="KAJ8342543.1"/>
    <property type="molecule type" value="Genomic_DNA"/>
</dbReference>
<accession>A0A9Q1EPJ6</accession>
<evidence type="ECO:0000313" key="3">
    <source>
        <dbReference type="Proteomes" id="UP001152622"/>
    </source>
</evidence>
<evidence type="ECO:0000256" key="1">
    <source>
        <dbReference type="SAM" id="Coils"/>
    </source>
</evidence>
<feature type="coiled-coil region" evidence="1">
    <location>
        <begin position="89"/>
        <end position="140"/>
    </location>
</feature>
<proteinExistence type="predicted"/>
<evidence type="ECO:0008006" key="4">
    <source>
        <dbReference type="Google" id="ProtNLM"/>
    </source>
</evidence>
<gene>
    <name evidence="2" type="ORF">SKAU_G00324710</name>
</gene>
<dbReference type="AlphaFoldDB" id="A0A9Q1EPJ6"/>
<dbReference type="PANTHER" id="PTHR47140:SF1">
    <property type="entry name" value="MAP3K7 C-TERMINAL-LIKE PROTEIN"/>
    <property type="match status" value="1"/>
</dbReference>
<dbReference type="PANTHER" id="PTHR47140">
    <property type="entry name" value="MAP3K7 C-TERMINAL-LIKE PROTEIN"/>
    <property type="match status" value="1"/>
</dbReference>
<protein>
    <recommendedName>
        <fullName evidence="4">MAP3K7 C-terminal-like protein</fullName>
    </recommendedName>
</protein>
<dbReference type="GO" id="GO:0005829">
    <property type="term" value="C:cytosol"/>
    <property type="evidence" value="ECO:0007669"/>
    <property type="project" value="TreeGrafter"/>
</dbReference>
<organism evidence="2 3">
    <name type="scientific">Synaphobranchus kaupii</name>
    <name type="common">Kaup's arrowtooth eel</name>
    <dbReference type="NCBI Taxonomy" id="118154"/>
    <lineage>
        <taxon>Eukaryota</taxon>
        <taxon>Metazoa</taxon>
        <taxon>Chordata</taxon>
        <taxon>Craniata</taxon>
        <taxon>Vertebrata</taxon>
        <taxon>Euteleostomi</taxon>
        <taxon>Actinopterygii</taxon>
        <taxon>Neopterygii</taxon>
        <taxon>Teleostei</taxon>
        <taxon>Anguilliformes</taxon>
        <taxon>Synaphobranchidae</taxon>
        <taxon>Synaphobranchus</taxon>
    </lineage>
</organism>
<name>A0A9Q1EPJ6_SYNKA</name>
<dbReference type="OrthoDB" id="8866809at2759"/>
<dbReference type="InterPro" id="IPR042800">
    <property type="entry name" value="Map3k7cl"/>
</dbReference>
<evidence type="ECO:0000313" key="2">
    <source>
        <dbReference type="EMBL" id="KAJ8342543.1"/>
    </source>
</evidence>
<sequence length="162" mass="18935">MITTTRRVSPEKPEVRIAFSLAERKGERHPFPAELHRDRCSLYFELKDDKGLLTSFPDLEQQLQPVLPSESVKESVQVYRDHCKMATEFHQVKNDIALLEDRKKELIADLVEDEKASMEIARLEEEFRVLTEENRTLVTVHSQRYQQLETLRVLSQKRPGSS</sequence>
<reference evidence="2" key="1">
    <citation type="journal article" date="2023" name="Science">
        <title>Genome structures resolve the early diversification of teleost fishes.</title>
        <authorList>
            <person name="Parey E."/>
            <person name="Louis A."/>
            <person name="Montfort J."/>
            <person name="Bouchez O."/>
            <person name="Roques C."/>
            <person name="Iampietro C."/>
            <person name="Lluch J."/>
            <person name="Castinel A."/>
            <person name="Donnadieu C."/>
            <person name="Desvignes T."/>
            <person name="Floi Bucao C."/>
            <person name="Jouanno E."/>
            <person name="Wen M."/>
            <person name="Mejri S."/>
            <person name="Dirks R."/>
            <person name="Jansen H."/>
            <person name="Henkel C."/>
            <person name="Chen W.J."/>
            <person name="Zahm M."/>
            <person name="Cabau C."/>
            <person name="Klopp C."/>
            <person name="Thompson A.W."/>
            <person name="Robinson-Rechavi M."/>
            <person name="Braasch I."/>
            <person name="Lecointre G."/>
            <person name="Bobe J."/>
            <person name="Postlethwait J.H."/>
            <person name="Berthelot C."/>
            <person name="Roest Crollius H."/>
            <person name="Guiguen Y."/>
        </authorList>
    </citation>
    <scope>NUCLEOTIDE SEQUENCE</scope>
    <source>
        <strain evidence="2">WJC10195</strain>
    </source>
</reference>
<dbReference type="GO" id="GO:0005634">
    <property type="term" value="C:nucleus"/>
    <property type="evidence" value="ECO:0007669"/>
    <property type="project" value="TreeGrafter"/>
</dbReference>
<keyword evidence="3" id="KW-1185">Reference proteome</keyword>
<keyword evidence="1" id="KW-0175">Coiled coil</keyword>
<comment type="caution">
    <text evidence="2">The sequence shown here is derived from an EMBL/GenBank/DDBJ whole genome shotgun (WGS) entry which is preliminary data.</text>
</comment>